<dbReference type="GO" id="GO:0005634">
    <property type="term" value="C:nucleus"/>
    <property type="evidence" value="ECO:0007669"/>
    <property type="project" value="TreeGrafter"/>
</dbReference>
<feature type="region of interest" description="Disordered" evidence="1">
    <location>
        <begin position="1"/>
        <end position="91"/>
    </location>
</feature>
<sequence>MAVKSEGKGKGEATAKGKAEAEVAKGMANPVEADDLDDGLDYQIDYSEDENGAESDVEPDPESKPGAESSNKKRKLKSSKLQDKKRLKMEIDMKRKKDIARESSVDSICDYINSKIRSKNPDLSALELSSLYVDKNTLRTTSDFEDPRTLDNLESFITARFKNMIPHTKQHKKQKKKNKKNDDDQDERKFIVVMSMSAIRACDVHRATKDLGGSSLKVINKNKLAVDLKLLTTTHSRVLCCTPGRLLKVLNAPESPLKPNEIKIIIMDNTYLDSKLQNVWDIKETLEAVNQLAKTGSKVYLY</sequence>
<gene>
    <name evidence="2" type="ORF">KQ657_004380</name>
</gene>
<dbReference type="Gene3D" id="3.40.50.300">
    <property type="entry name" value="P-loop containing nucleotide triphosphate hydrolases"/>
    <property type="match status" value="1"/>
</dbReference>
<dbReference type="GeneID" id="66117754"/>
<evidence type="ECO:0000313" key="3">
    <source>
        <dbReference type="Proteomes" id="UP000790833"/>
    </source>
</evidence>
<comment type="caution">
    <text evidence="2">The sequence shown here is derived from an EMBL/GenBank/DDBJ whole genome shotgun (WGS) entry which is preliminary data.</text>
</comment>
<organism evidence="2 3">
    <name type="scientific">Scheffersomyces spartinae</name>
    <dbReference type="NCBI Taxonomy" id="45513"/>
    <lineage>
        <taxon>Eukaryota</taxon>
        <taxon>Fungi</taxon>
        <taxon>Dikarya</taxon>
        <taxon>Ascomycota</taxon>
        <taxon>Saccharomycotina</taxon>
        <taxon>Pichiomycetes</taxon>
        <taxon>Debaryomycetaceae</taxon>
        <taxon>Scheffersomyces</taxon>
    </lineage>
</organism>
<feature type="compositionally biased region" description="Basic and acidic residues" evidence="1">
    <location>
        <begin position="80"/>
        <end position="91"/>
    </location>
</feature>
<dbReference type="OrthoDB" id="1929311at2759"/>
<dbReference type="EMBL" id="JAHMUF010000006">
    <property type="protein sequence ID" value="KAG7194703.1"/>
    <property type="molecule type" value="Genomic_DNA"/>
</dbReference>
<dbReference type="AlphaFoldDB" id="A0A9P7VBF0"/>
<evidence type="ECO:0008006" key="4">
    <source>
        <dbReference type="Google" id="ProtNLM"/>
    </source>
</evidence>
<name>A0A9P7VBF0_9ASCO</name>
<protein>
    <recommendedName>
        <fullName evidence="4">Protein CMS1</fullName>
    </recommendedName>
</protein>
<dbReference type="Pfam" id="PF14617">
    <property type="entry name" value="CMS1"/>
    <property type="match status" value="1"/>
</dbReference>
<evidence type="ECO:0000313" key="2">
    <source>
        <dbReference type="EMBL" id="KAG7194703.1"/>
    </source>
</evidence>
<accession>A0A9P7VBF0</accession>
<dbReference type="Proteomes" id="UP000790833">
    <property type="component" value="Unassembled WGS sequence"/>
</dbReference>
<feature type="compositionally biased region" description="Basic and acidic residues" evidence="1">
    <location>
        <begin position="1"/>
        <end position="23"/>
    </location>
</feature>
<proteinExistence type="predicted"/>
<dbReference type="InterPro" id="IPR032704">
    <property type="entry name" value="Cms1"/>
</dbReference>
<reference evidence="2" key="1">
    <citation type="submission" date="2021-03" db="EMBL/GenBank/DDBJ databases">
        <authorList>
            <person name="Palmer J.M."/>
        </authorList>
    </citation>
    <scope>NUCLEOTIDE SEQUENCE</scope>
    <source>
        <strain evidence="2">ARV_011</strain>
    </source>
</reference>
<dbReference type="PANTHER" id="PTHR24030:SF0">
    <property type="entry name" value="PROTEIN CMSS1"/>
    <property type="match status" value="1"/>
</dbReference>
<evidence type="ECO:0000256" key="1">
    <source>
        <dbReference type="SAM" id="MobiDB-lite"/>
    </source>
</evidence>
<dbReference type="GO" id="GO:0030686">
    <property type="term" value="C:90S preribosome"/>
    <property type="evidence" value="ECO:0007669"/>
    <property type="project" value="TreeGrafter"/>
</dbReference>
<dbReference type="InterPro" id="IPR027417">
    <property type="entry name" value="P-loop_NTPase"/>
</dbReference>
<dbReference type="RefSeq" id="XP_043050250.1">
    <property type="nucleotide sequence ID" value="XM_043195053.1"/>
</dbReference>
<keyword evidence="3" id="KW-1185">Reference proteome</keyword>
<feature type="region of interest" description="Disordered" evidence="1">
    <location>
        <begin position="164"/>
        <end position="185"/>
    </location>
</feature>
<feature type="compositionally biased region" description="Basic residues" evidence="1">
    <location>
        <begin position="168"/>
        <end position="179"/>
    </location>
</feature>
<feature type="compositionally biased region" description="Acidic residues" evidence="1">
    <location>
        <begin position="32"/>
        <end position="60"/>
    </location>
</feature>
<dbReference type="PANTHER" id="PTHR24030">
    <property type="entry name" value="PROTEIN CMSS1"/>
    <property type="match status" value="1"/>
</dbReference>